<evidence type="ECO:0000256" key="3">
    <source>
        <dbReference type="ARBA" id="ARBA00022989"/>
    </source>
</evidence>
<evidence type="ECO:0000313" key="7">
    <source>
        <dbReference type="EMBL" id="KAF8764214.1"/>
    </source>
</evidence>
<dbReference type="AlphaFoldDB" id="A0A8T0E4P2"/>
<comment type="subcellular location">
    <subcellularLocation>
        <location evidence="1">Membrane</location>
        <topology evidence="1">Multi-pass membrane protein</topology>
    </subcellularLocation>
</comment>
<dbReference type="EMBL" id="JABXBU010002231">
    <property type="protein sequence ID" value="KAF8764214.1"/>
    <property type="molecule type" value="Genomic_DNA"/>
</dbReference>
<organism evidence="7 8">
    <name type="scientific">Argiope bruennichi</name>
    <name type="common">Wasp spider</name>
    <name type="synonym">Aranea bruennichi</name>
    <dbReference type="NCBI Taxonomy" id="94029"/>
    <lineage>
        <taxon>Eukaryota</taxon>
        <taxon>Metazoa</taxon>
        <taxon>Ecdysozoa</taxon>
        <taxon>Arthropoda</taxon>
        <taxon>Chelicerata</taxon>
        <taxon>Arachnida</taxon>
        <taxon>Araneae</taxon>
        <taxon>Araneomorphae</taxon>
        <taxon>Entelegynae</taxon>
        <taxon>Araneoidea</taxon>
        <taxon>Araneidae</taxon>
        <taxon>Argiope</taxon>
    </lineage>
</organism>
<dbReference type="GO" id="GO:0022857">
    <property type="term" value="F:transmembrane transporter activity"/>
    <property type="evidence" value="ECO:0007669"/>
    <property type="project" value="InterPro"/>
</dbReference>
<reference evidence="7" key="2">
    <citation type="submission" date="2020-06" db="EMBL/GenBank/DDBJ databases">
        <authorList>
            <person name="Sheffer M."/>
        </authorList>
    </citation>
    <scope>NUCLEOTIDE SEQUENCE</scope>
</reference>
<proteinExistence type="predicted"/>
<evidence type="ECO:0000256" key="5">
    <source>
        <dbReference type="SAM" id="MobiDB-lite"/>
    </source>
</evidence>
<comment type="caution">
    <text evidence="7">The sequence shown here is derived from an EMBL/GenBank/DDBJ whole genome shotgun (WGS) entry which is preliminary data.</text>
</comment>
<dbReference type="PANTHER" id="PTHR23507">
    <property type="entry name" value="ZGC:174356"/>
    <property type="match status" value="1"/>
</dbReference>
<feature type="transmembrane region" description="Helical" evidence="6">
    <location>
        <begin position="466"/>
        <end position="489"/>
    </location>
</feature>
<feature type="transmembrane region" description="Helical" evidence="6">
    <location>
        <begin position="380"/>
        <end position="399"/>
    </location>
</feature>
<dbReference type="OMA" id="LIYGPLY"/>
<feature type="region of interest" description="Disordered" evidence="5">
    <location>
        <begin position="1"/>
        <end position="51"/>
    </location>
</feature>
<feature type="compositionally biased region" description="Basic and acidic residues" evidence="5">
    <location>
        <begin position="29"/>
        <end position="47"/>
    </location>
</feature>
<evidence type="ECO:0000256" key="2">
    <source>
        <dbReference type="ARBA" id="ARBA00022692"/>
    </source>
</evidence>
<accession>A0A8T0E4P2</accession>
<feature type="transmembrane region" description="Helical" evidence="6">
    <location>
        <begin position="247"/>
        <end position="268"/>
    </location>
</feature>
<dbReference type="Proteomes" id="UP000807504">
    <property type="component" value="Unassembled WGS sequence"/>
</dbReference>
<dbReference type="Pfam" id="PF07690">
    <property type="entry name" value="MFS_1"/>
    <property type="match status" value="1"/>
</dbReference>
<keyword evidence="4 6" id="KW-0472">Membrane</keyword>
<evidence type="ECO:0000256" key="6">
    <source>
        <dbReference type="SAM" id="Phobius"/>
    </source>
</evidence>
<dbReference type="InterPro" id="IPR011701">
    <property type="entry name" value="MFS"/>
</dbReference>
<feature type="transmembrane region" description="Helical" evidence="6">
    <location>
        <begin position="437"/>
        <end position="460"/>
    </location>
</feature>
<name>A0A8T0E4P2_ARGBR</name>
<feature type="transmembrane region" description="Helical" evidence="6">
    <location>
        <begin position="405"/>
        <end position="425"/>
    </location>
</feature>
<feature type="transmembrane region" description="Helical" evidence="6">
    <location>
        <begin position="154"/>
        <end position="176"/>
    </location>
</feature>
<feature type="transmembrane region" description="Helical" evidence="6">
    <location>
        <begin position="182"/>
        <end position="207"/>
    </location>
</feature>
<gene>
    <name evidence="7" type="ORF">HNY73_022313</name>
</gene>
<dbReference type="GO" id="GO:0016020">
    <property type="term" value="C:membrane"/>
    <property type="evidence" value="ECO:0007669"/>
    <property type="project" value="UniProtKB-SubCell"/>
</dbReference>
<dbReference type="SUPFAM" id="SSF103473">
    <property type="entry name" value="MFS general substrate transporter"/>
    <property type="match status" value="1"/>
</dbReference>
<dbReference type="Gene3D" id="1.20.1250.20">
    <property type="entry name" value="MFS general substrate transporter like domains"/>
    <property type="match status" value="1"/>
</dbReference>
<keyword evidence="2 6" id="KW-0812">Transmembrane</keyword>
<sequence length="513" mass="55858">MSQKDSANLTNSHVSYQGDSDNLPPSLHLENKASGGDEKDISDESQKTESCPNRFGKCLSRFKLEILSVIFMFSWVLKEVSSTSMILDKVCLVHCNYSHEICDNLDNYTDIKSSVAKMATNYELGHNLIQTAPAVLISCFVGPWSDQYGRKIPLLIAIVGMALNTFGSAICAYFLYSRIEYYYIPAIFTGCFGGVVTVLTVIYSYASDTTVEVGRTMKYAFLEMALGLSQPLGVGAGGWIYKFWGYPAVFLTSAAGLTVSFVLVALFLPETRGQANHDALKTKLKNLFTLKTLKEGFAAAVKQRPNQGRKQILLLIICMCFIVIATNSTGNVNYIFAHLVYNWDNTTFSTSRAVYSVIGVVVLVIVVPILKYFKSGDPVLGLIGTISILLKYVGIGLALKPAVYHIANILGSLSGCASLAGRSRISKVVSDEDIGKVFSFVATSEALLPILTTVLISQIFTASLEIYPAMPYIVLALCLILPLGVFGWMTRLPNASSAYNESDDDTAPANTDA</sequence>
<feature type="compositionally biased region" description="Polar residues" evidence="5">
    <location>
        <begin position="1"/>
        <end position="20"/>
    </location>
</feature>
<reference evidence="7" key="1">
    <citation type="journal article" date="2020" name="bioRxiv">
        <title>Chromosome-level reference genome of the European wasp spider Argiope bruennichi: a resource for studies on range expansion and evolutionary adaptation.</title>
        <authorList>
            <person name="Sheffer M.M."/>
            <person name="Hoppe A."/>
            <person name="Krehenwinkel H."/>
            <person name="Uhl G."/>
            <person name="Kuss A.W."/>
            <person name="Jensen L."/>
            <person name="Jensen C."/>
            <person name="Gillespie R.G."/>
            <person name="Hoff K.J."/>
            <person name="Prost S."/>
        </authorList>
    </citation>
    <scope>NUCLEOTIDE SEQUENCE</scope>
</reference>
<dbReference type="InterPro" id="IPR036259">
    <property type="entry name" value="MFS_trans_sf"/>
</dbReference>
<keyword evidence="3 6" id="KW-1133">Transmembrane helix</keyword>
<evidence type="ECO:0000256" key="1">
    <source>
        <dbReference type="ARBA" id="ARBA00004141"/>
    </source>
</evidence>
<feature type="transmembrane region" description="Helical" evidence="6">
    <location>
        <begin position="219"/>
        <end position="241"/>
    </location>
</feature>
<feature type="transmembrane region" description="Helical" evidence="6">
    <location>
        <begin position="312"/>
        <end position="341"/>
    </location>
</feature>
<feature type="transmembrane region" description="Helical" evidence="6">
    <location>
        <begin position="353"/>
        <end position="373"/>
    </location>
</feature>
<protein>
    <submittedName>
        <fullName evidence="7">Proton-coupled folate transporter like protein</fullName>
    </submittedName>
</protein>
<keyword evidence="8" id="KW-1185">Reference proteome</keyword>
<evidence type="ECO:0000256" key="4">
    <source>
        <dbReference type="ARBA" id="ARBA00023136"/>
    </source>
</evidence>
<dbReference type="PANTHER" id="PTHR23507:SF1">
    <property type="entry name" value="FI18259P1-RELATED"/>
    <property type="match status" value="1"/>
</dbReference>
<dbReference type="OrthoDB" id="6431684at2759"/>
<evidence type="ECO:0000313" key="8">
    <source>
        <dbReference type="Proteomes" id="UP000807504"/>
    </source>
</evidence>